<organism evidence="1 2">
    <name type="scientific">Adineta steineri</name>
    <dbReference type="NCBI Taxonomy" id="433720"/>
    <lineage>
        <taxon>Eukaryota</taxon>
        <taxon>Metazoa</taxon>
        <taxon>Spiralia</taxon>
        <taxon>Gnathifera</taxon>
        <taxon>Rotifera</taxon>
        <taxon>Eurotatoria</taxon>
        <taxon>Bdelloidea</taxon>
        <taxon>Adinetida</taxon>
        <taxon>Adinetidae</taxon>
        <taxon>Adineta</taxon>
    </lineage>
</organism>
<comment type="caution">
    <text evidence="1">The sequence shown here is derived from an EMBL/GenBank/DDBJ whole genome shotgun (WGS) entry which is preliminary data.</text>
</comment>
<reference evidence="1" key="1">
    <citation type="submission" date="2021-02" db="EMBL/GenBank/DDBJ databases">
        <authorList>
            <person name="Nowell W R."/>
        </authorList>
    </citation>
    <scope>NUCLEOTIDE SEQUENCE</scope>
</reference>
<feature type="non-terminal residue" evidence="1">
    <location>
        <position position="1"/>
    </location>
</feature>
<sequence length="41" mass="4744">MLTEKVVKRQLSREGFAKRDYVFQEINQSTTTLDCAVVLPK</sequence>
<dbReference type="AlphaFoldDB" id="A0A820QQ93"/>
<evidence type="ECO:0000313" key="1">
    <source>
        <dbReference type="EMBL" id="CAF4426506.1"/>
    </source>
</evidence>
<gene>
    <name evidence="1" type="ORF">OXD698_LOCUS52964</name>
</gene>
<proteinExistence type="predicted"/>
<dbReference type="Proteomes" id="UP000663844">
    <property type="component" value="Unassembled WGS sequence"/>
</dbReference>
<evidence type="ECO:0000313" key="2">
    <source>
        <dbReference type="Proteomes" id="UP000663844"/>
    </source>
</evidence>
<accession>A0A820QQ93</accession>
<dbReference type="EMBL" id="CAJOAZ010029606">
    <property type="protein sequence ID" value="CAF4426506.1"/>
    <property type="molecule type" value="Genomic_DNA"/>
</dbReference>
<protein>
    <submittedName>
        <fullName evidence="1">Uncharacterized protein</fullName>
    </submittedName>
</protein>
<name>A0A820QQ93_9BILA</name>